<dbReference type="Proteomes" id="UP001501116">
    <property type="component" value="Unassembled WGS sequence"/>
</dbReference>
<sequence>MLFAALAIETAVAVGVAAGLTAWIRRHVASEATTVAPVELAQ</sequence>
<organism evidence="1 2">
    <name type="scientific">Amycolatopsis minnesotensis</name>
    <dbReference type="NCBI Taxonomy" id="337894"/>
    <lineage>
        <taxon>Bacteria</taxon>
        <taxon>Bacillati</taxon>
        <taxon>Actinomycetota</taxon>
        <taxon>Actinomycetes</taxon>
        <taxon>Pseudonocardiales</taxon>
        <taxon>Pseudonocardiaceae</taxon>
        <taxon>Amycolatopsis</taxon>
    </lineage>
</organism>
<proteinExistence type="predicted"/>
<keyword evidence="2" id="KW-1185">Reference proteome</keyword>
<accession>A0ABN2QYC5</accession>
<evidence type="ECO:0000313" key="2">
    <source>
        <dbReference type="Proteomes" id="UP001501116"/>
    </source>
</evidence>
<reference evidence="1 2" key="1">
    <citation type="journal article" date="2019" name="Int. J. Syst. Evol. Microbiol.">
        <title>The Global Catalogue of Microorganisms (GCM) 10K type strain sequencing project: providing services to taxonomists for standard genome sequencing and annotation.</title>
        <authorList>
            <consortium name="The Broad Institute Genomics Platform"/>
            <consortium name="The Broad Institute Genome Sequencing Center for Infectious Disease"/>
            <person name="Wu L."/>
            <person name="Ma J."/>
        </authorList>
    </citation>
    <scope>NUCLEOTIDE SEQUENCE [LARGE SCALE GENOMIC DNA]</scope>
    <source>
        <strain evidence="1 2">JCM 14545</strain>
    </source>
</reference>
<dbReference type="EMBL" id="BAAANN010000012">
    <property type="protein sequence ID" value="GAA1959957.1"/>
    <property type="molecule type" value="Genomic_DNA"/>
</dbReference>
<name>A0ABN2QYC5_9PSEU</name>
<gene>
    <name evidence="1" type="ORF">GCM10009754_33100</name>
</gene>
<comment type="caution">
    <text evidence="1">The sequence shown here is derived from an EMBL/GenBank/DDBJ whole genome shotgun (WGS) entry which is preliminary data.</text>
</comment>
<evidence type="ECO:0000313" key="1">
    <source>
        <dbReference type="EMBL" id="GAA1959957.1"/>
    </source>
</evidence>
<dbReference type="RefSeq" id="WP_344418676.1">
    <property type="nucleotide sequence ID" value="NZ_BAAANN010000012.1"/>
</dbReference>
<protein>
    <submittedName>
        <fullName evidence="1">Uncharacterized protein</fullName>
    </submittedName>
</protein>